<feature type="compositionally biased region" description="Polar residues" evidence="1">
    <location>
        <begin position="858"/>
        <end position="874"/>
    </location>
</feature>
<dbReference type="RefSeq" id="XP_023176817.2">
    <property type="nucleotide sequence ID" value="XM_023321049.2"/>
</dbReference>
<reference evidence="3" key="1">
    <citation type="submission" date="2025-08" db="UniProtKB">
        <authorList>
            <consortium name="RefSeq"/>
        </authorList>
    </citation>
    <scope>IDENTIFICATION</scope>
    <source>
        <strain evidence="3">15085-1641.00</strain>
        <tissue evidence="3">Whole body</tissue>
    </source>
</reference>
<feature type="compositionally biased region" description="Basic and acidic residues" evidence="1">
    <location>
        <begin position="3236"/>
        <end position="3251"/>
    </location>
</feature>
<feature type="compositionally biased region" description="Polar residues" evidence="1">
    <location>
        <begin position="2610"/>
        <end position="2620"/>
    </location>
</feature>
<feature type="compositionally biased region" description="Basic and acidic residues" evidence="1">
    <location>
        <begin position="2926"/>
        <end position="2938"/>
    </location>
</feature>
<feature type="region of interest" description="Disordered" evidence="1">
    <location>
        <begin position="1858"/>
        <end position="1893"/>
    </location>
</feature>
<feature type="region of interest" description="Disordered" evidence="1">
    <location>
        <begin position="2070"/>
        <end position="2134"/>
    </location>
</feature>
<feature type="compositionally biased region" description="Basic and acidic residues" evidence="1">
    <location>
        <begin position="2999"/>
        <end position="3012"/>
    </location>
</feature>
<feature type="region of interest" description="Disordered" evidence="1">
    <location>
        <begin position="145"/>
        <end position="193"/>
    </location>
</feature>
<feature type="compositionally biased region" description="Polar residues" evidence="1">
    <location>
        <begin position="2365"/>
        <end position="2375"/>
    </location>
</feature>
<feature type="region of interest" description="Disordered" evidence="1">
    <location>
        <begin position="2337"/>
        <end position="2385"/>
    </location>
</feature>
<feature type="compositionally biased region" description="Basic and acidic residues" evidence="1">
    <location>
        <begin position="3321"/>
        <end position="3346"/>
    </location>
</feature>
<feature type="compositionally biased region" description="Low complexity" evidence="1">
    <location>
        <begin position="355"/>
        <end position="371"/>
    </location>
</feature>
<feature type="compositionally biased region" description="Basic and acidic residues" evidence="1">
    <location>
        <begin position="2497"/>
        <end position="2507"/>
    </location>
</feature>
<feature type="compositionally biased region" description="Polar residues" evidence="1">
    <location>
        <begin position="2450"/>
        <end position="2461"/>
    </location>
</feature>
<feature type="compositionally biased region" description="Basic and acidic residues" evidence="1">
    <location>
        <begin position="2768"/>
        <end position="2781"/>
    </location>
</feature>
<keyword evidence="2" id="KW-1185">Reference proteome</keyword>
<organism evidence="2 3">
    <name type="scientific">Drosophila hydei</name>
    <name type="common">Fruit fly</name>
    <dbReference type="NCBI Taxonomy" id="7224"/>
    <lineage>
        <taxon>Eukaryota</taxon>
        <taxon>Metazoa</taxon>
        <taxon>Ecdysozoa</taxon>
        <taxon>Arthropoda</taxon>
        <taxon>Hexapoda</taxon>
        <taxon>Insecta</taxon>
        <taxon>Pterygota</taxon>
        <taxon>Neoptera</taxon>
        <taxon>Endopterygota</taxon>
        <taxon>Diptera</taxon>
        <taxon>Brachycera</taxon>
        <taxon>Muscomorpha</taxon>
        <taxon>Ephydroidea</taxon>
        <taxon>Drosophilidae</taxon>
        <taxon>Drosophila</taxon>
    </lineage>
</organism>
<feature type="compositionally biased region" description="Low complexity" evidence="1">
    <location>
        <begin position="2867"/>
        <end position="2879"/>
    </location>
</feature>
<feature type="compositionally biased region" description="Low complexity" evidence="1">
    <location>
        <begin position="2407"/>
        <end position="2418"/>
    </location>
</feature>
<feature type="compositionally biased region" description="Low complexity" evidence="1">
    <location>
        <begin position="3360"/>
        <end position="3382"/>
    </location>
</feature>
<feature type="region of interest" description="Disordered" evidence="1">
    <location>
        <begin position="453"/>
        <end position="481"/>
    </location>
</feature>
<feature type="compositionally biased region" description="Polar residues" evidence="1">
    <location>
        <begin position="779"/>
        <end position="788"/>
    </location>
</feature>
<feature type="region of interest" description="Disordered" evidence="1">
    <location>
        <begin position="1687"/>
        <end position="1786"/>
    </location>
</feature>
<dbReference type="SUPFAM" id="SSF49879">
    <property type="entry name" value="SMAD/FHA domain"/>
    <property type="match status" value="1"/>
</dbReference>
<dbReference type="GeneID" id="111603461"/>
<dbReference type="OrthoDB" id="8064978at2759"/>
<evidence type="ECO:0000313" key="2">
    <source>
        <dbReference type="Proteomes" id="UP000504633"/>
    </source>
</evidence>
<feature type="compositionally biased region" description="Basic and acidic residues" evidence="1">
    <location>
        <begin position="2809"/>
        <end position="2818"/>
    </location>
</feature>
<feature type="compositionally biased region" description="Basic and acidic residues" evidence="1">
    <location>
        <begin position="2830"/>
        <end position="2841"/>
    </location>
</feature>
<feature type="region of interest" description="Disordered" evidence="1">
    <location>
        <begin position="762"/>
        <end position="815"/>
    </location>
</feature>
<feature type="region of interest" description="Disordered" evidence="1">
    <location>
        <begin position="355"/>
        <end position="396"/>
    </location>
</feature>
<accession>A0A6J1M6Q0</accession>
<feature type="compositionally biased region" description="Polar residues" evidence="1">
    <location>
        <begin position="384"/>
        <end position="395"/>
    </location>
</feature>
<feature type="compositionally biased region" description="Polar residues" evidence="1">
    <location>
        <begin position="2109"/>
        <end position="2118"/>
    </location>
</feature>
<feature type="region of interest" description="Disordered" evidence="1">
    <location>
        <begin position="513"/>
        <end position="548"/>
    </location>
</feature>
<gene>
    <name evidence="3" type="primary">LOC111603461</name>
</gene>
<feature type="compositionally biased region" description="Basic and acidic residues" evidence="1">
    <location>
        <begin position="3474"/>
        <end position="3487"/>
    </location>
</feature>
<evidence type="ECO:0000256" key="1">
    <source>
        <dbReference type="SAM" id="MobiDB-lite"/>
    </source>
</evidence>
<feature type="compositionally biased region" description="Basic residues" evidence="1">
    <location>
        <begin position="3555"/>
        <end position="3565"/>
    </location>
</feature>
<feature type="compositionally biased region" description="Basic and acidic residues" evidence="1">
    <location>
        <begin position="2337"/>
        <end position="2360"/>
    </location>
</feature>
<dbReference type="InterPro" id="IPR008984">
    <property type="entry name" value="SMAD_FHA_dom_sf"/>
</dbReference>
<feature type="region of interest" description="Disordered" evidence="1">
    <location>
        <begin position="2610"/>
        <end position="3670"/>
    </location>
</feature>
<feature type="compositionally biased region" description="Basic and acidic residues" evidence="1">
    <location>
        <begin position="2640"/>
        <end position="2699"/>
    </location>
</feature>
<feature type="compositionally biased region" description="Basic and acidic residues" evidence="1">
    <location>
        <begin position="2900"/>
        <end position="2918"/>
    </location>
</feature>
<feature type="compositionally biased region" description="Basic and acidic residues" evidence="1">
    <location>
        <begin position="2119"/>
        <end position="2134"/>
    </location>
</feature>
<feature type="compositionally biased region" description="Basic and acidic residues" evidence="1">
    <location>
        <begin position="2260"/>
        <end position="2273"/>
    </location>
</feature>
<feature type="compositionally biased region" description="Basic and acidic residues" evidence="1">
    <location>
        <begin position="578"/>
        <end position="595"/>
    </location>
</feature>
<protein>
    <submittedName>
        <fullName evidence="3">Uncharacterized protein LOC111603461</fullName>
    </submittedName>
</protein>
<feature type="compositionally biased region" description="Polar residues" evidence="1">
    <location>
        <begin position="1773"/>
        <end position="1782"/>
    </location>
</feature>
<feature type="region of interest" description="Disordered" evidence="1">
    <location>
        <begin position="576"/>
        <end position="669"/>
    </location>
</feature>
<feature type="compositionally biased region" description="Basic residues" evidence="1">
    <location>
        <begin position="2722"/>
        <end position="2731"/>
    </location>
</feature>
<feature type="compositionally biased region" description="Polar residues" evidence="1">
    <location>
        <begin position="2508"/>
        <end position="2524"/>
    </location>
</feature>
<feature type="compositionally biased region" description="Polar residues" evidence="1">
    <location>
        <begin position="154"/>
        <end position="169"/>
    </location>
</feature>
<feature type="compositionally biased region" description="Basic and acidic residues" evidence="1">
    <location>
        <begin position="2208"/>
        <end position="2221"/>
    </location>
</feature>
<feature type="region of interest" description="Disordered" evidence="1">
    <location>
        <begin position="848"/>
        <end position="882"/>
    </location>
</feature>
<dbReference type="Proteomes" id="UP000504633">
    <property type="component" value="Unplaced"/>
</dbReference>
<sequence length="3670" mass="403123">MSLDGAQLNHVNADGILVAYPAKGRKFNVGSFLDSDLILSDAERIHCEIQCDAFGRVTVYNHSVNEPILLNDQIVPAKSKRPLVHGASIKILNELYTWHFPKIEEPANTPDRPPQEQAANSSPSLKTRRPRRQFETRFTVHNFRYSINSDDEGNTSIESPQLDNSTSSTAEAEPAAEPEPERCITPPAKELDDAMPKVDLVKETQNKENTSTPCNKLILELCERSDVVITSFSPRETGVKTEHSFTRVMRPSTGFGVGMLSKSAYNTPKNVLAEQNEDSCSRDLMDCSTPSTSKKALAGKRQSSMFLIDYTTPQRLRPTLSATPKQTPASAGIISVASTDESSDSPMVIDLINLSTPSTSSATTSKQQQQSRLTAKTPKEQKLAANSTPKRTPQSLMKRALLTSAKKQLPEATRSKQTTPVRQSLLDARRQCLTAPRRLPFHPQPQWRTLGRRQMPTIPPKAPLTSPRKRQSSICLSSPRDNKISKLRKSLAAAAKVSPSVGMSNKLVAKARRALNSPKQNSPQRIASPKVDRAQEEPNEPDLEQNLSSELSRTFTLYSDDDNVSSASALEAMAGLINDKEGEMPSLERSKRSSLDEAQPNGTAQIELNEGNTKFESKTDSEVDEIRAAQEGNEKQTFDEHFSEESKNVSKVNESPKAAPQLTATDTNEALVNNDIIEDAPTVEKIELQETGSEFSKDSAAFDIIEDNICEEVATTTTYQEAKADDSLAADPICEEVFTSAQNDLAEDSICEELSISAQNISKADVPTENREDDVDQLAQRSQTPSTKRISRRSSMEASAVAVTPRRSVRRASIEASHKLEEQYTKPTRRASCSAAFENEVSSLAIDTPKRKRRLTEELSTPSRKSLRLLSNTPKGAPTVDESVGDMGVIVEEEDALQLEANKLPADEDYGNELPTEAIDDPDRIDYHGMRELLKTPKSCSTPHFKGLREMMRTPKIPASPMLEHIEELLEGDSNDAGATPKRQVTISRLSLELTQAEPQDLYFKTPSGKDLMIPNDPASAVLNSREGSEVATTEYNLNATNATPHFDKIFDDMLTAETTNPVERSEIEINVTTVSTDNATVSNPLDTSVETNDTVHSEALMTIDDIEGSHRDPLTSTTFKPGAQTDVNVRNSLTAKSPNICEVSGIQLLDQTSDSMFSEPLIVTGVDSRDVTLEETKATGYANACTSRKSIIEESSDTDSMMGLAEPLVVSDDEDDTDVIANKPNANASVVQVENTQLEQASFILADSSPECTIDKELSTQLEVSNQTISKIDLHETSVDATFDVSNDKRKSTIYALNVSQVQNNQNLTTANESFLNDLRKEQNESTTNESLSEVLDVDEEVSFVELDASNKVTDKHKNKNLEQLDKNVESVATSVKELPIATNKIKEVLDCQVSSEESIEFEQDQIPATLLNTAKECLGNDYKNDAATLDKECTVQLQVTNEKDNVLEATTSHLELIDAKDSTLNTSDKENLNVKMEEITSKCGDEIEMMKTATSEDAESQDSHLEDSIIDLDLSELAETDVADKQLSENIKTSHTEMKNTATNVDTVESHNSNVNESIIALDDSVVTEIDKDEQLAEQLPENVIKKTETTEDAVKSQDSNVNESVIALDDSVLTEIDKDEQLAPTGSEIRATAEDTVNAQDTNLENPIIELDAFVLAEDNVEEGQIDEHPIETSTTLPIEKPDTHATEAESLPPNESPVKINDSDVVEKNTSSTVIFGEEEPSMITTSTSKSVAEEETNEASPKPAESTKNESVLGLESACETELDQTPALDNNASESEMNTEEAACQNILEDNTTNQNESLIEHNDKNQSELCTSSDDILPQSSGESSVDANTSIDKNINASLIQIDASVADNNGKRVTEPSAEIASEPSEDIKPPTTASMESDKEKQHTNEAVAILTSPQNDDGSNVSLVAEDEKTLDESVIVASIKSTIDIEANEEENEDTEKTLDEPVIIASIKLTIDKNEIEKHVEGENIATDVDKSLTEPNTSVVTEARNLEVQNKDLIDPIIPVTDEAAVKLKDAIVTDTQIPLSTTESLNEITIINSDISLVNSEMETEKSIEISINEKQTMEENASCVKSDEEESPAIENSSVTTQDKNETRDTLLDASTANQSDLQKSDEVSKDVTSRSEDENVVKVNIPVITEENENVDAKSNPVSELAGLAEVSTTHSDVPADLLEEEGEDKKSSPISETVAHTEEANISTIERAHSEAKPYDRETVTLLEEPSIQADLSNKIHTENESTNANESTVEAENDETEPSKGTEESVEKPEIQIDELQAVIDVDANCVSENDLEFVANENAILLIDAKEQIADLSTNPEEPLTSAELHVQNASRADKMDNQQQNEKTENEQTEYKNPLETDEAANSISSQDESQGTEDENEADKVATAALPTEIEAVIELDDSTIDSNSITDPSSSEIQSTEEVPVIELDDTTADSSSIGDDGVIELNDSTTDSNSQTEKQNEDTNDGLLPLHEPLQQGSVDLIEESTSTSNMAKESDTTTKEVADQNTVDNQVGSVAERQSISELKQEKFVAAEAQQMDITANLEKVERAGSPSLLVEPEIESSELRNATPTLREHQTNPTEIVPKDLLAEVKENDHMEAGVVEQATTRADSTNVETEQPPGLENSIRRNCASEPAESEKQLKEMLELADEKVKADKTKSSLDIAESHEHLEEKQDDKAIETETENKLKLRERKSMGTEANITETVDHIEMSSEEPSARHKSKRRGRKATVESDEKELEDIAKATITHLETPEHRSKTNRRGRKPTVEAHDKESEKNVEQPIEEESEKEKLIESSHPTRSTRRARKSLDVEKSKPQDTIGEEPIDPAEIKSEEQNELHKQKRRGNKDTGKIASVAEVKTEESTVETVTSEEITDTTNVNPCRKSVDTEENTLNIIPKETEGHTENKSKEQSDQPKLKRRQRKATVDHSTPEKQIEETDDKDCETHDKPKRKRGRKATEDEANEHGEKKAEEENLVKASDVHKPRAKRGQKNMTTELESKKTPELEKLVEDTIELDSPIKEIAETETDTDKPKQRGRKPSSEVIAVEVFEPVKSNEEPIKEKSKRRGRKASTDQTHELPERKMTRKTRKASAEPVEQQAPTKETIDIIEEAEEPLSNIESVQEPAGSASMTHIVRRRSQSIDAAQFAPQELVLASGSRRGRKATTDADTPQELVVASGSRRGRKATTDADTPTDPVELKPKRRGRKGSADETHADDTEPAKKVAKRGRNLSADVVHHFSDATEPDVEKKTTRRNRKASVHVDTPGAERPTLAKKAAVRRGRKASAVEEQLELPPELPDSSAVLVSASPMPQPPSSEDELTPRRREGRNLPRKNYDETSDEDKHGSTSSPRRARKPIASKTTSKSPGSETPPTTKPTTPTTNAKQNVIVESTVELVAPQTPSGPAVVLPEPTSSQRREGRNVPRKNYNETSDDDKPGTSRSRRIRQPTVKALELLVDTAAAVQRPATPRRRKAKDDSEQPPEKKAPTEQATPVAAPKSRARRKAADPVEAPEIVSVATKGGKRMLRNRTESSTSNQHEDVEQEPVPEPEPKPKQAAKRNARGKGKTAAAEEEATDELPAAKKARGKTVTITHVDLVPTEEPATKRAPVARGRAARTAKQVEHSVDSASETTTPARAGRGRKVHFETTEEPVAATAQAEAPTRSTRSRRK</sequence>
<feature type="compositionally biased region" description="Basic and acidic residues" evidence="1">
    <location>
        <begin position="2958"/>
        <end position="2985"/>
    </location>
</feature>
<dbReference type="KEGG" id="dhe:111603461"/>
<feature type="compositionally biased region" description="Basic and acidic residues" evidence="1">
    <location>
        <begin position="3072"/>
        <end position="3084"/>
    </location>
</feature>
<feature type="compositionally biased region" description="Basic and acidic residues" evidence="1">
    <location>
        <begin position="3209"/>
        <end position="3223"/>
    </location>
</feature>
<feature type="region of interest" description="Disordered" evidence="1">
    <location>
        <begin position="2401"/>
        <end position="2524"/>
    </location>
</feature>
<feature type="region of interest" description="Disordered" evidence="1">
    <location>
        <begin position="104"/>
        <end position="133"/>
    </location>
</feature>
<evidence type="ECO:0000313" key="3">
    <source>
        <dbReference type="RefSeq" id="XP_023176817.2"/>
    </source>
</evidence>
<feature type="region of interest" description="Disordered" evidence="1">
    <location>
        <begin position="2556"/>
        <end position="2586"/>
    </location>
</feature>
<name>A0A6J1M6Q0_DROHY</name>
<feature type="compositionally biased region" description="Basic and acidic residues" evidence="1">
    <location>
        <begin position="613"/>
        <end position="648"/>
    </location>
</feature>
<dbReference type="OMA" id="MMRTPKV"/>
<feature type="region of interest" description="Disordered" evidence="1">
    <location>
        <begin position="2166"/>
        <end position="2273"/>
    </location>
</feature>
<proteinExistence type="predicted"/>
<feature type="compositionally biased region" description="Basic and acidic residues" evidence="1">
    <location>
        <begin position="3019"/>
        <end position="3035"/>
    </location>
</feature>
<feature type="compositionally biased region" description="Polar residues" evidence="1">
    <location>
        <begin position="600"/>
        <end position="612"/>
    </location>
</feature>